<keyword evidence="2" id="KW-0904">Protein phosphatase</keyword>
<protein>
    <submittedName>
        <fullName evidence="4">Alpha/beta-hydrolase</fullName>
    </submittedName>
</protein>
<gene>
    <name evidence="4" type="ORF">BJ508DRAFT_316705</name>
</gene>
<dbReference type="InterPro" id="IPR016130">
    <property type="entry name" value="Tyr_Pase_AS"/>
</dbReference>
<dbReference type="STRING" id="1160509.A0A3N4J1K9"/>
<evidence type="ECO:0000313" key="4">
    <source>
        <dbReference type="EMBL" id="RPA87804.1"/>
    </source>
</evidence>
<dbReference type="GO" id="GO:0046464">
    <property type="term" value="P:acylglycerol catabolic process"/>
    <property type="evidence" value="ECO:0007669"/>
    <property type="project" value="TreeGrafter"/>
</dbReference>
<dbReference type="InterPro" id="IPR029021">
    <property type="entry name" value="Prot-tyrosine_phosphatase-like"/>
</dbReference>
<keyword evidence="1 4" id="KW-0378">Hydrolase</keyword>
<accession>A0A3N4J1K9</accession>
<organism evidence="4 5">
    <name type="scientific">Ascobolus immersus RN42</name>
    <dbReference type="NCBI Taxonomy" id="1160509"/>
    <lineage>
        <taxon>Eukaryota</taxon>
        <taxon>Fungi</taxon>
        <taxon>Dikarya</taxon>
        <taxon>Ascomycota</taxon>
        <taxon>Pezizomycotina</taxon>
        <taxon>Pezizomycetes</taxon>
        <taxon>Pezizales</taxon>
        <taxon>Ascobolaceae</taxon>
        <taxon>Ascobolus</taxon>
    </lineage>
</organism>
<evidence type="ECO:0000256" key="2">
    <source>
        <dbReference type="ARBA" id="ARBA00022912"/>
    </source>
</evidence>
<dbReference type="SMART" id="SM00195">
    <property type="entry name" value="DSPc"/>
    <property type="match status" value="1"/>
</dbReference>
<dbReference type="GO" id="GO:0004721">
    <property type="term" value="F:phosphoprotein phosphatase activity"/>
    <property type="evidence" value="ECO:0007669"/>
    <property type="project" value="UniProtKB-KW"/>
</dbReference>
<evidence type="ECO:0000256" key="1">
    <source>
        <dbReference type="ARBA" id="ARBA00022801"/>
    </source>
</evidence>
<dbReference type="PROSITE" id="PS50056">
    <property type="entry name" value="TYR_PHOSPHATASE_2"/>
    <property type="match status" value="1"/>
</dbReference>
<dbReference type="InterPro" id="IPR029058">
    <property type="entry name" value="AB_hydrolase_fold"/>
</dbReference>
<proteinExistence type="predicted"/>
<evidence type="ECO:0000259" key="3">
    <source>
        <dbReference type="PROSITE" id="PS50056"/>
    </source>
</evidence>
<dbReference type="PANTHER" id="PTHR43798">
    <property type="entry name" value="MONOACYLGLYCEROL LIPASE"/>
    <property type="match status" value="1"/>
</dbReference>
<dbReference type="CDD" id="cd14502">
    <property type="entry name" value="RNA_5'-triphosphatase"/>
    <property type="match status" value="1"/>
</dbReference>
<dbReference type="Proteomes" id="UP000275078">
    <property type="component" value="Unassembled WGS sequence"/>
</dbReference>
<dbReference type="GO" id="GO:0047372">
    <property type="term" value="F:monoacylglycerol lipase activity"/>
    <property type="evidence" value="ECO:0007669"/>
    <property type="project" value="TreeGrafter"/>
</dbReference>
<dbReference type="PANTHER" id="PTHR43798:SF5">
    <property type="entry name" value="MONOACYLGLYCEROL LIPASE ABHD6"/>
    <property type="match status" value="1"/>
</dbReference>
<dbReference type="PROSITE" id="PS00383">
    <property type="entry name" value="TYR_PHOSPHATASE_1"/>
    <property type="match status" value="1"/>
</dbReference>
<dbReference type="InterPro" id="IPR000387">
    <property type="entry name" value="Tyr_Pase_dom"/>
</dbReference>
<dbReference type="SUPFAM" id="SSF52799">
    <property type="entry name" value="(Phosphotyrosine protein) phosphatases II"/>
    <property type="match status" value="1"/>
</dbReference>
<dbReference type="GO" id="GO:0016020">
    <property type="term" value="C:membrane"/>
    <property type="evidence" value="ECO:0007669"/>
    <property type="project" value="TreeGrafter"/>
</dbReference>
<sequence length="591" mass="66196">MGATYSTLVHSTSSAFNTRLQSWLQNFTGKKMAIASLCASVPLILGYLGLRLTGKTKGKDFTKGKGIKDGVERSQSRLDDDLASIASGTLFSTGATSNESSLLKKHSKTQSVTTSTHTYPSIRTFYFDLPKQESLPTTLPLVVFIHGLGGQVAQFQYLIDYFVHISHVLGIDLPGCGASAFLPKDPSAYTTEALVEILENVIPQYLRPNQQFVIIGHSMGCALSCTLLQPSRPLAARCAGLVAICPKAELSEHERKQFKKALMMPESIFDLWRMYDRRGGVDSASVKRFVGKSANKKVRAMQVRFNEESRTPVWRRMVTGFSLPPSDDWSRVKCPVYLLGASEDKITPISEIDKIYEWLGGEARKDVEKEVVPNAGHSLIFEAPQVTSKLVGDFLKTHIREELDLGWQLSYLKEDKWMLKNLTKWTNFVPVGERVGNSRFRPMKTLRENDAVHNPADFAANYPEIGHVIDISHTSPPYEPASLGPKITYHKFPTVSKIAPTLSEVRQFIEIVDGILENLPEDAERPMIAVHCHYGFNRTGFFLVSYLIERCGYDVPAAIEEFKKARDPGIRHSHFKNELYHRYSMAGEGRK</sequence>
<dbReference type="Pfam" id="PF00782">
    <property type="entry name" value="DSPc"/>
    <property type="match status" value="1"/>
</dbReference>
<dbReference type="Gene3D" id="3.90.190.10">
    <property type="entry name" value="Protein tyrosine phosphatase superfamily"/>
    <property type="match status" value="1"/>
</dbReference>
<dbReference type="Gene3D" id="3.40.50.1820">
    <property type="entry name" value="alpha/beta hydrolase"/>
    <property type="match status" value="1"/>
</dbReference>
<dbReference type="Pfam" id="PF12697">
    <property type="entry name" value="Abhydrolase_6"/>
    <property type="match status" value="1"/>
</dbReference>
<reference evidence="4 5" key="1">
    <citation type="journal article" date="2018" name="Nat. Ecol. Evol.">
        <title>Pezizomycetes genomes reveal the molecular basis of ectomycorrhizal truffle lifestyle.</title>
        <authorList>
            <person name="Murat C."/>
            <person name="Payen T."/>
            <person name="Noel B."/>
            <person name="Kuo A."/>
            <person name="Morin E."/>
            <person name="Chen J."/>
            <person name="Kohler A."/>
            <person name="Krizsan K."/>
            <person name="Balestrini R."/>
            <person name="Da Silva C."/>
            <person name="Montanini B."/>
            <person name="Hainaut M."/>
            <person name="Levati E."/>
            <person name="Barry K.W."/>
            <person name="Belfiori B."/>
            <person name="Cichocki N."/>
            <person name="Clum A."/>
            <person name="Dockter R.B."/>
            <person name="Fauchery L."/>
            <person name="Guy J."/>
            <person name="Iotti M."/>
            <person name="Le Tacon F."/>
            <person name="Lindquist E.A."/>
            <person name="Lipzen A."/>
            <person name="Malagnac F."/>
            <person name="Mello A."/>
            <person name="Molinier V."/>
            <person name="Miyauchi S."/>
            <person name="Poulain J."/>
            <person name="Riccioni C."/>
            <person name="Rubini A."/>
            <person name="Sitrit Y."/>
            <person name="Splivallo R."/>
            <person name="Traeger S."/>
            <person name="Wang M."/>
            <person name="Zifcakova L."/>
            <person name="Wipf D."/>
            <person name="Zambonelli A."/>
            <person name="Paolocci F."/>
            <person name="Nowrousian M."/>
            <person name="Ottonello S."/>
            <person name="Baldrian P."/>
            <person name="Spatafora J.W."/>
            <person name="Henrissat B."/>
            <person name="Nagy L.G."/>
            <person name="Aury J.M."/>
            <person name="Wincker P."/>
            <person name="Grigoriev I.V."/>
            <person name="Bonfante P."/>
            <person name="Martin F.M."/>
        </authorList>
    </citation>
    <scope>NUCLEOTIDE SEQUENCE [LARGE SCALE GENOMIC DNA]</scope>
    <source>
        <strain evidence="4 5">RN42</strain>
    </source>
</reference>
<dbReference type="InterPro" id="IPR000340">
    <property type="entry name" value="Dual-sp_phosphatase_cat-dom"/>
</dbReference>
<dbReference type="EMBL" id="ML119646">
    <property type="protein sequence ID" value="RPA87804.1"/>
    <property type="molecule type" value="Genomic_DNA"/>
</dbReference>
<dbReference type="FunFam" id="3.90.190.10:FF:000090">
    <property type="entry name" value="Dual specificity phosphatase catalytic domain protein"/>
    <property type="match status" value="1"/>
</dbReference>
<dbReference type="InterPro" id="IPR000073">
    <property type="entry name" value="AB_hydrolase_1"/>
</dbReference>
<dbReference type="SUPFAM" id="SSF53474">
    <property type="entry name" value="alpha/beta-Hydrolases"/>
    <property type="match status" value="1"/>
</dbReference>
<dbReference type="InterPro" id="IPR020422">
    <property type="entry name" value="TYR_PHOSPHATASE_DUAL_dom"/>
</dbReference>
<feature type="domain" description="Tyrosine specific protein phosphatases" evidence="3">
    <location>
        <begin position="506"/>
        <end position="566"/>
    </location>
</feature>
<evidence type="ECO:0000313" key="5">
    <source>
        <dbReference type="Proteomes" id="UP000275078"/>
    </source>
</evidence>
<dbReference type="InterPro" id="IPR050266">
    <property type="entry name" value="AB_hydrolase_sf"/>
</dbReference>
<dbReference type="AlphaFoldDB" id="A0A3N4J1K9"/>
<dbReference type="OrthoDB" id="428974at2759"/>
<keyword evidence="5" id="KW-1185">Reference proteome</keyword>
<name>A0A3N4J1K9_ASCIM</name>